<dbReference type="PRINTS" id="PR00344">
    <property type="entry name" value="BCTRLSENSOR"/>
</dbReference>
<dbReference type="InterPro" id="IPR003594">
    <property type="entry name" value="HATPase_dom"/>
</dbReference>
<keyword evidence="12" id="KW-1185">Reference proteome</keyword>
<dbReference type="PROSITE" id="PS50109">
    <property type="entry name" value="HIS_KIN"/>
    <property type="match status" value="1"/>
</dbReference>
<dbReference type="SUPFAM" id="SSF55874">
    <property type="entry name" value="ATPase domain of HSP90 chaperone/DNA topoisomerase II/histidine kinase"/>
    <property type="match status" value="1"/>
</dbReference>
<dbReference type="EMBL" id="JACIJJ010000004">
    <property type="protein sequence ID" value="MBB5699455.1"/>
    <property type="molecule type" value="Genomic_DNA"/>
</dbReference>
<sequence length="99" mass="10277">MQILLNLVENAIRHTPAGSRITIGVEARGDASVLIVDDGPGIPADARALALRRFGRLDSDEGGHGLGLPLAQSIARLHGGTLMLEDAGPGLQVVVVLPR</sequence>
<evidence type="ECO:0000313" key="11">
    <source>
        <dbReference type="EMBL" id="MBB5699455.1"/>
    </source>
</evidence>
<dbReference type="RefSeq" id="WP_246359530.1">
    <property type="nucleotide sequence ID" value="NZ_JACIJJ010000004.1"/>
</dbReference>
<evidence type="ECO:0000259" key="10">
    <source>
        <dbReference type="PROSITE" id="PS50109"/>
    </source>
</evidence>
<comment type="subcellular location">
    <subcellularLocation>
        <location evidence="2">Membrane</location>
    </subcellularLocation>
</comment>
<protein>
    <recommendedName>
        <fullName evidence="3">histidine kinase</fullName>
        <ecNumber evidence="3">2.7.13.3</ecNumber>
    </recommendedName>
</protein>
<dbReference type="InterPro" id="IPR050428">
    <property type="entry name" value="TCS_sensor_his_kinase"/>
</dbReference>
<dbReference type="GO" id="GO:0005886">
    <property type="term" value="C:plasma membrane"/>
    <property type="evidence" value="ECO:0007669"/>
    <property type="project" value="TreeGrafter"/>
</dbReference>
<keyword evidence="6" id="KW-0812">Transmembrane</keyword>
<keyword evidence="7 11" id="KW-0418">Kinase</keyword>
<keyword evidence="8" id="KW-1133">Transmembrane helix</keyword>
<dbReference type="Proteomes" id="UP000557739">
    <property type="component" value="Unassembled WGS sequence"/>
</dbReference>
<keyword evidence="4" id="KW-0597">Phosphoprotein</keyword>
<evidence type="ECO:0000313" key="12">
    <source>
        <dbReference type="Proteomes" id="UP000557739"/>
    </source>
</evidence>
<evidence type="ECO:0000256" key="3">
    <source>
        <dbReference type="ARBA" id="ARBA00012438"/>
    </source>
</evidence>
<accession>A0A7W9ARU2</accession>
<dbReference type="Gene3D" id="3.30.565.10">
    <property type="entry name" value="Histidine kinase-like ATPase, C-terminal domain"/>
    <property type="match status" value="1"/>
</dbReference>
<dbReference type="EC" id="2.7.13.3" evidence="3"/>
<evidence type="ECO:0000256" key="7">
    <source>
        <dbReference type="ARBA" id="ARBA00022777"/>
    </source>
</evidence>
<evidence type="ECO:0000256" key="5">
    <source>
        <dbReference type="ARBA" id="ARBA00022679"/>
    </source>
</evidence>
<evidence type="ECO:0000256" key="6">
    <source>
        <dbReference type="ARBA" id="ARBA00022692"/>
    </source>
</evidence>
<evidence type="ECO:0000256" key="8">
    <source>
        <dbReference type="ARBA" id="ARBA00022989"/>
    </source>
</evidence>
<keyword evidence="9" id="KW-0472">Membrane</keyword>
<dbReference type="PANTHER" id="PTHR45436:SF5">
    <property type="entry name" value="SENSOR HISTIDINE KINASE TRCS"/>
    <property type="match status" value="1"/>
</dbReference>
<keyword evidence="5" id="KW-0808">Transferase</keyword>
<dbReference type="AlphaFoldDB" id="A0A7W9ARU2"/>
<feature type="domain" description="Histidine kinase" evidence="10">
    <location>
        <begin position="1"/>
        <end position="99"/>
    </location>
</feature>
<organism evidence="11 12">
    <name type="scientific">Sphingomonas yantingensis</name>
    <dbReference type="NCBI Taxonomy" id="1241761"/>
    <lineage>
        <taxon>Bacteria</taxon>
        <taxon>Pseudomonadati</taxon>
        <taxon>Pseudomonadota</taxon>
        <taxon>Alphaproteobacteria</taxon>
        <taxon>Sphingomonadales</taxon>
        <taxon>Sphingomonadaceae</taxon>
        <taxon>Sphingomonas</taxon>
    </lineage>
</organism>
<dbReference type="CDD" id="cd00075">
    <property type="entry name" value="HATPase"/>
    <property type="match status" value="1"/>
</dbReference>
<comment type="caution">
    <text evidence="11">The sequence shown here is derived from an EMBL/GenBank/DDBJ whole genome shotgun (WGS) entry which is preliminary data.</text>
</comment>
<dbReference type="GO" id="GO:0004673">
    <property type="term" value="F:protein histidine kinase activity"/>
    <property type="evidence" value="ECO:0007669"/>
    <property type="project" value="UniProtKB-EC"/>
</dbReference>
<proteinExistence type="predicted"/>
<dbReference type="InterPro" id="IPR004358">
    <property type="entry name" value="Sig_transdc_His_kin-like_C"/>
</dbReference>
<dbReference type="PANTHER" id="PTHR45436">
    <property type="entry name" value="SENSOR HISTIDINE KINASE YKOH"/>
    <property type="match status" value="1"/>
</dbReference>
<dbReference type="Pfam" id="PF02518">
    <property type="entry name" value="HATPase_c"/>
    <property type="match status" value="1"/>
</dbReference>
<gene>
    <name evidence="11" type="ORF">FHR19_002821</name>
</gene>
<dbReference type="InterPro" id="IPR036890">
    <property type="entry name" value="HATPase_C_sf"/>
</dbReference>
<dbReference type="InterPro" id="IPR005467">
    <property type="entry name" value="His_kinase_dom"/>
</dbReference>
<reference evidence="11 12" key="1">
    <citation type="submission" date="2020-08" db="EMBL/GenBank/DDBJ databases">
        <title>Genomic Encyclopedia of Type Strains, Phase IV (KMG-IV): sequencing the most valuable type-strain genomes for metagenomic binning, comparative biology and taxonomic classification.</title>
        <authorList>
            <person name="Goeker M."/>
        </authorList>
    </citation>
    <scope>NUCLEOTIDE SEQUENCE [LARGE SCALE GENOMIC DNA]</scope>
    <source>
        <strain evidence="11 12">DSM 27244</strain>
    </source>
</reference>
<dbReference type="GO" id="GO:0000160">
    <property type="term" value="P:phosphorelay signal transduction system"/>
    <property type="evidence" value="ECO:0007669"/>
    <property type="project" value="TreeGrafter"/>
</dbReference>
<dbReference type="SMART" id="SM00387">
    <property type="entry name" value="HATPase_c"/>
    <property type="match status" value="1"/>
</dbReference>
<evidence type="ECO:0000256" key="4">
    <source>
        <dbReference type="ARBA" id="ARBA00022553"/>
    </source>
</evidence>
<evidence type="ECO:0000256" key="2">
    <source>
        <dbReference type="ARBA" id="ARBA00004370"/>
    </source>
</evidence>
<comment type="catalytic activity">
    <reaction evidence="1">
        <text>ATP + protein L-histidine = ADP + protein N-phospho-L-histidine.</text>
        <dbReference type="EC" id="2.7.13.3"/>
    </reaction>
</comment>
<evidence type="ECO:0000256" key="1">
    <source>
        <dbReference type="ARBA" id="ARBA00000085"/>
    </source>
</evidence>
<name>A0A7W9ARU2_9SPHN</name>
<evidence type="ECO:0000256" key="9">
    <source>
        <dbReference type="ARBA" id="ARBA00023136"/>
    </source>
</evidence>